<dbReference type="CDD" id="cd00085">
    <property type="entry name" value="HNHc"/>
    <property type="match status" value="1"/>
</dbReference>
<keyword evidence="2" id="KW-0255">Endonuclease</keyword>
<name>A0A7W2QI30_PSEPU</name>
<dbReference type="InterPro" id="IPR003615">
    <property type="entry name" value="HNH_nuc"/>
</dbReference>
<comment type="caution">
    <text evidence="2">The sequence shown here is derived from an EMBL/GenBank/DDBJ whole genome shotgun (WGS) entry which is preliminary data.</text>
</comment>
<keyword evidence="2" id="KW-0540">Nuclease</keyword>
<dbReference type="EMBL" id="JACGDG010000004">
    <property type="protein sequence ID" value="MBA6115362.1"/>
    <property type="molecule type" value="Genomic_DNA"/>
</dbReference>
<dbReference type="GO" id="GO:0008270">
    <property type="term" value="F:zinc ion binding"/>
    <property type="evidence" value="ECO:0007669"/>
    <property type="project" value="InterPro"/>
</dbReference>
<dbReference type="Pfam" id="PF01844">
    <property type="entry name" value="HNH"/>
    <property type="match status" value="1"/>
</dbReference>
<evidence type="ECO:0000313" key="2">
    <source>
        <dbReference type="EMBL" id="MBA6115362.1"/>
    </source>
</evidence>
<dbReference type="GO" id="GO:0004519">
    <property type="term" value="F:endonuclease activity"/>
    <property type="evidence" value="ECO:0007669"/>
    <property type="project" value="UniProtKB-KW"/>
</dbReference>
<dbReference type="RefSeq" id="WP_176514067.1">
    <property type="nucleotide sequence ID" value="NZ_CP060529.1"/>
</dbReference>
<dbReference type="AlphaFoldDB" id="A0A7W2QI30"/>
<feature type="domain" description="HNH" evidence="1">
    <location>
        <begin position="88"/>
        <end position="136"/>
    </location>
</feature>
<evidence type="ECO:0000259" key="1">
    <source>
        <dbReference type="Pfam" id="PF01844"/>
    </source>
</evidence>
<accession>A0A7W2QI30</accession>
<organism evidence="2 3">
    <name type="scientific">Pseudomonas putida</name>
    <name type="common">Arthrobacter siderocapsulatus</name>
    <dbReference type="NCBI Taxonomy" id="303"/>
    <lineage>
        <taxon>Bacteria</taxon>
        <taxon>Pseudomonadati</taxon>
        <taxon>Pseudomonadota</taxon>
        <taxon>Gammaproteobacteria</taxon>
        <taxon>Pseudomonadales</taxon>
        <taxon>Pseudomonadaceae</taxon>
        <taxon>Pseudomonas</taxon>
    </lineage>
</organism>
<dbReference type="InterPro" id="IPR002711">
    <property type="entry name" value="HNH"/>
</dbReference>
<dbReference type="Proteomes" id="UP000553948">
    <property type="component" value="Unassembled WGS sequence"/>
</dbReference>
<proteinExistence type="predicted"/>
<gene>
    <name evidence="2" type="ORF">H4C47_06440</name>
</gene>
<sequence>MTPCDVKASKALAQQFRDYLCLVHETKKHRTRSRELLLSLWRRSRRCNVDVWSELHSIELTHAGSTIKGAALTLALRRHLAQLQDNRCCYCRRWLVNTAYARPIEHVLPRKGFARYSLNYRNLALACKDCNSEKSDNTGFRSPPTNGRYPQVSAFTAMFHPRYHRYDDHVRFIRYETNGSAITLYRGLTAQGRQLCSELLYKIAGNETLIKSNNALAPAIDIMDRYDKADGSLPTQALEDFLDHLKRSATSVLGATAAGSQ</sequence>
<dbReference type="Gene3D" id="1.10.30.50">
    <property type="match status" value="1"/>
</dbReference>
<protein>
    <submittedName>
        <fullName evidence="2">HNH endonuclease</fullName>
    </submittedName>
</protein>
<dbReference type="GO" id="GO:0003676">
    <property type="term" value="F:nucleic acid binding"/>
    <property type="evidence" value="ECO:0007669"/>
    <property type="project" value="InterPro"/>
</dbReference>
<keyword evidence="2" id="KW-0378">Hydrolase</keyword>
<evidence type="ECO:0000313" key="3">
    <source>
        <dbReference type="Proteomes" id="UP000553948"/>
    </source>
</evidence>
<reference evidence="2 3" key="1">
    <citation type="submission" date="2020-07" db="EMBL/GenBank/DDBJ databases">
        <title>Diversity of carbapenemase encoding genes among Pseudomonas putida group clinical isolates in a tertiary Brazilian hospital.</title>
        <authorList>
            <person name="Alberto-Lei F."/>
            <person name="Nodari C.S."/>
            <person name="Streling A.P."/>
            <person name="Paulino J.T."/>
            <person name="Bessa-Neto F.O."/>
            <person name="Cayo R."/>
            <person name="Gales A.C."/>
        </authorList>
    </citation>
    <scope>NUCLEOTIDE SEQUENCE [LARGE SCALE GENOMIC DNA]</scope>
    <source>
        <strain evidence="2 3">12464</strain>
    </source>
</reference>